<sequence length="109" mass="11898">MRFGTKPSPAKFLVAEGMAKRTPSSFSLAMTWHPSRYRSQGGLVEIDIWYFGTDSLLSYIADITSENGLVILEKPSGLIRSGFRISLAIQTTLNGKNTRSAVDLMGLVG</sequence>
<evidence type="ECO:0000313" key="1">
    <source>
        <dbReference type="EMBL" id="KAG2330705.1"/>
    </source>
</evidence>
<gene>
    <name evidence="1" type="ORF">Bca52824_001885</name>
</gene>
<dbReference type="Proteomes" id="UP000886595">
    <property type="component" value="Unassembled WGS sequence"/>
</dbReference>
<evidence type="ECO:0000313" key="2">
    <source>
        <dbReference type="Proteomes" id="UP000886595"/>
    </source>
</evidence>
<dbReference type="EMBL" id="JAAMPC010000001">
    <property type="protein sequence ID" value="KAG2330705.1"/>
    <property type="molecule type" value="Genomic_DNA"/>
</dbReference>
<dbReference type="OrthoDB" id="2095648at2759"/>
<comment type="caution">
    <text evidence="1">The sequence shown here is derived from an EMBL/GenBank/DDBJ whole genome shotgun (WGS) entry which is preliminary data.</text>
</comment>
<proteinExistence type="predicted"/>
<name>A0A8X7WL13_BRACI</name>
<dbReference type="AlphaFoldDB" id="A0A8X7WL13"/>
<keyword evidence="2" id="KW-1185">Reference proteome</keyword>
<accession>A0A8X7WL13</accession>
<reference evidence="1 2" key="1">
    <citation type="submission" date="2020-02" db="EMBL/GenBank/DDBJ databases">
        <authorList>
            <person name="Ma Q."/>
            <person name="Huang Y."/>
            <person name="Song X."/>
            <person name="Pei D."/>
        </authorList>
    </citation>
    <scope>NUCLEOTIDE SEQUENCE [LARGE SCALE GENOMIC DNA]</scope>
    <source>
        <strain evidence="1">Sxm20200214</strain>
        <tissue evidence="1">Leaf</tissue>
    </source>
</reference>
<organism evidence="1 2">
    <name type="scientific">Brassica carinata</name>
    <name type="common">Ethiopian mustard</name>
    <name type="synonym">Abyssinian cabbage</name>
    <dbReference type="NCBI Taxonomy" id="52824"/>
    <lineage>
        <taxon>Eukaryota</taxon>
        <taxon>Viridiplantae</taxon>
        <taxon>Streptophyta</taxon>
        <taxon>Embryophyta</taxon>
        <taxon>Tracheophyta</taxon>
        <taxon>Spermatophyta</taxon>
        <taxon>Magnoliopsida</taxon>
        <taxon>eudicotyledons</taxon>
        <taxon>Gunneridae</taxon>
        <taxon>Pentapetalae</taxon>
        <taxon>rosids</taxon>
        <taxon>malvids</taxon>
        <taxon>Brassicales</taxon>
        <taxon>Brassicaceae</taxon>
        <taxon>Brassiceae</taxon>
        <taxon>Brassica</taxon>
    </lineage>
</organism>
<protein>
    <submittedName>
        <fullName evidence="1">Uncharacterized protein</fullName>
    </submittedName>
</protein>